<dbReference type="Proteomes" id="UP000011715">
    <property type="component" value="Unassembled WGS sequence"/>
</dbReference>
<evidence type="ECO:0000256" key="6">
    <source>
        <dbReference type="SAM" id="MobiDB-lite"/>
    </source>
</evidence>
<evidence type="ECO:0000256" key="1">
    <source>
        <dbReference type="ARBA" id="ARBA00004141"/>
    </source>
</evidence>
<protein>
    <recommendedName>
        <fullName evidence="8">Rhodopsin domain-containing protein</fullName>
    </recommendedName>
</protein>
<evidence type="ECO:0000256" key="7">
    <source>
        <dbReference type="SAM" id="Phobius"/>
    </source>
</evidence>
<evidence type="ECO:0000256" key="4">
    <source>
        <dbReference type="ARBA" id="ARBA00023136"/>
    </source>
</evidence>
<dbReference type="STRING" id="644358.A0A0C4ECU4"/>
<evidence type="ECO:0000256" key="2">
    <source>
        <dbReference type="ARBA" id="ARBA00022692"/>
    </source>
</evidence>
<gene>
    <name evidence="9" type="ORF">MAPG_10529</name>
</gene>
<dbReference type="Pfam" id="PF20684">
    <property type="entry name" value="Fung_rhodopsin"/>
    <property type="match status" value="1"/>
</dbReference>
<dbReference type="EMBL" id="ADBL01002353">
    <property type="status" value="NOT_ANNOTATED_CDS"/>
    <property type="molecule type" value="Genomic_DNA"/>
</dbReference>
<feature type="transmembrane region" description="Helical" evidence="7">
    <location>
        <begin position="113"/>
        <end position="137"/>
    </location>
</feature>
<feature type="transmembrane region" description="Helical" evidence="7">
    <location>
        <begin position="226"/>
        <end position="244"/>
    </location>
</feature>
<keyword evidence="11" id="KW-1185">Reference proteome</keyword>
<reference evidence="9" key="1">
    <citation type="submission" date="2010-05" db="EMBL/GenBank/DDBJ databases">
        <title>The Genome Sequence of Magnaporthe poae strain ATCC 64411.</title>
        <authorList>
            <consortium name="The Broad Institute Genome Sequencing Platform"/>
            <consortium name="Broad Institute Genome Sequencing Center for Infectious Disease"/>
            <person name="Ma L.-J."/>
            <person name="Dead R."/>
            <person name="Young S."/>
            <person name="Zeng Q."/>
            <person name="Koehrsen M."/>
            <person name="Alvarado L."/>
            <person name="Berlin A."/>
            <person name="Chapman S.B."/>
            <person name="Chen Z."/>
            <person name="Freedman E."/>
            <person name="Gellesch M."/>
            <person name="Goldberg J."/>
            <person name="Griggs A."/>
            <person name="Gujja S."/>
            <person name="Heilman E.R."/>
            <person name="Heiman D."/>
            <person name="Hepburn T."/>
            <person name="Howarth C."/>
            <person name="Jen D."/>
            <person name="Larson L."/>
            <person name="Mehta T."/>
            <person name="Neiman D."/>
            <person name="Pearson M."/>
            <person name="Roberts A."/>
            <person name="Saif S."/>
            <person name="Shea T."/>
            <person name="Shenoy N."/>
            <person name="Sisk P."/>
            <person name="Stolte C."/>
            <person name="Sykes S."/>
            <person name="Walk T."/>
            <person name="White J."/>
            <person name="Yandava C."/>
            <person name="Haas B."/>
            <person name="Nusbaum C."/>
            <person name="Birren B."/>
        </authorList>
    </citation>
    <scope>NUCLEOTIDE SEQUENCE</scope>
    <source>
        <strain evidence="9">ATCC 64411</strain>
    </source>
</reference>
<reference evidence="10" key="5">
    <citation type="submission" date="2015-06" db="UniProtKB">
        <authorList>
            <consortium name="EnsemblFungi"/>
        </authorList>
    </citation>
    <scope>IDENTIFICATION</scope>
    <source>
        <strain evidence="10">ATCC 64411</strain>
    </source>
</reference>
<feature type="transmembrane region" description="Helical" evidence="7">
    <location>
        <begin position="64"/>
        <end position="83"/>
    </location>
</feature>
<reference evidence="10" key="4">
    <citation type="journal article" date="2015" name="G3 (Bethesda)">
        <title>Genome sequences of three phytopathogenic species of the Magnaporthaceae family of fungi.</title>
        <authorList>
            <person name="Okagaki L.H."/>
            <person name="Nunes C.C."/>
            <person name="Sailsbery J."/>
            <person name="Clay B."/>
            <person name="Brown D."/>
            <person name="John T."/>
            <person name="Oh Y."/>
            <person name="Young N."/>
            <person name="Fitzgerald M."/>
            <person name="Haas B.J."/>
            <person name="Zeng Q."/>
            <person name="Young S."/>
            <person name="Adiconis X."/>
            <person name="Fan L."/>
            <person name="Levin J.Z."/>
            <person name="Mitchell T.K."/>
            <person name="Okubara P.A."/>
            <person name="Farman M.L."/>
            <person name="Kohn L.M."/>
            <person name="Birren B."/>
            <person name="Ma L.-J."/>
            <person name="Dean R.A."/>
        </authorList>
    </citation>
    <scope>NUCLEOTIDE SEQUENCE</scope>
    <source>
        <strain evidence="10">ATCC 64411 / 73-15</strain>
    </source>
</reference>
<dbReference type="InterPro" id="IPR049326">
    <property type="entry name" value="Rhodopsin_dom_fungi"/>
</dbReference>
<dbReference type="EMBL" id="GL876975">
    <property type="protein sequence ID" value="KLU90677.1"/>
    <property type="molecule type" value="Genomic_DNA"/>
</dbReference>
<dbReference type="EMBL" id="ADBL01002352">
    <property type="status" value="NOT_ANNOTATED_CDS"/>
    <property type="molecule type" value="Genomic_DNA"/>
</dbReference>
<feature type="transmembrane region" description="Helical" evidence="7">
    <location>
        <begin position="192"/>
        <end position="214"/>
    </location>
</feature>
<sequence length="401" mass="43529">MSGDGAPPGSPLPGIDPLTGVCSADNVGPASEIISWVLVGVSFVFLALRLHCKWIKSKTFWWDDWLLVITWIFLLASSIVLNFNVKIGFGRHMCDLVFKNPTNIGPIGRNSNIAGTFTILATVWSKTSFALTLLRIAEAKWLKIIIWTIIATINITMTLTAVLAFLQCSPTEKVWGGDQVPGTCWRETYANFGIFTGVYSGVMDIILAMLPWAVISGLRMRLAEKIGVAVAMSAGIFAGTTAFVKSAQIPALAKGDFTYDGFGLVVWSTCEVAMTIIAACIPVLRVLVRDVKKSTRRHYGSSGVSGSHSHSKSRGYETHTSSSENVVDVRGGPSRPGSGEEYEMGRMATMPSIITATGTNEQYGARGPTSLVGAWRNFRVGSDYRHSYFDQARHTISSPDE</sequence>
<feature type="transmembrane region" description="Helical" evidence="7">
    <location>
        <begin position="144"/>
        <end position="166"/>
    </location>
</feature>
<reference evidence="11" key="2">
    <citation type="submission" date="2010-05" db="EMBL/GenBank/DDBJ databases">
        <title>The genome sequence of Magnaporthe poae strain ATCC 64411.</title>
        <authorList>
            <person name="Ma L.-J."/>
            <person name="Dead R."/>
            <person name="Young S."/>
            <person name="Zeng Q."/>
            <person name="Koehrsen M."/>
            <person name="Alvarado L."/>
            <person name="Berlin A."/>
            <person name="Chapman S.B."/>
            <person name="Chen Z."/>
            <person name="Freedman E."/>
            <person name="Gellesch M."/>
            <person name="Goldberg J."/>
            <person name="Griggs A."/>
            <person name="Gujja S."/>
            <person name="Heilman E.R."/>
            <person name="Heiman D."/>
            <person name="Hepburn T."/>
            <person name="Howarth C."/>
            <person name="Jen D."/>
            <person name="Larson L."/>
            <person name="Mehta T."/>
            <person name="Neiman D."/>
            <person name="Pearson M."/>
            <person name="Roberts A."/>
            <person name="Saif S."/>
            <person name="Shea T."/>
            <person name="Shenoy N."/>
            <person name="Sisk P."/>
            <person name="Stolte C."/>
            <person name="Sykes S."/>
            <person name="Walk T."/>
            <person name="White J."/>
            <person name="Yandava C."/>
            <person name="Haas B."/>
            <person name="Nusbaum C."/>
            <person name="Birren B."/>
        </authorList>
    </citation>
    <scope>NUCLEOTIDE SEQUENCE [LARGE SCALE GENOMIC DNA]</scope>
    <source>
        <strain evidence="11">ATCC 64411 / 73-15</strain>
    </source>
</reference>
<dbReference type="GO" id="GO:0016020">
    <property type="term" value="C:membrane"/>
    <property type="evidence" value="ECO:0007669"/>
    <property type="project" value="UniProtKB-SubCell"/>
</dbReference>
<name>A0A0C4ECU4_MAGP6</name>
<dbReference type="OMA" id="WQKIALW"/>
<proteinExistence type="inferred from homology"/>
<dbReference type="eggNOG" id="ENOG502SP0C">
    <property type="taxonomic scope" value="Eukaryota"/>
</dbReference>
<evidence type="ECO:0000313" key="9">
    <source>
        <dbReference type="EMBL" id="KLU90677.1"/>
    </source>
</evidence>
<organism evidence="10 11">
    <name type="scientific">Magnaporthiopsis poae (strain ATCC 64411 / 73-15)</name>
    <name type="common">Kentucky bluegrass fungus</name>
    <name type="synonym">Magnaporthe poae</name>
    <dbReference type="NCBI Taxonomy" id="644358"/>
    <lineage>
        <taxon>Eukaryota</taxon>
        <taxon>Fungi</taxon>
        <taxon>Dikarya</taxon>
        <taxon>Ascomycota</taxon>
        <taxon>Pezizomycotina</taxon>
        <taxon>Sordariomycetes</taxon>
        <taxon>Sordariomycetidae</taxon>
        <taxon>Magnaporthales</taxon>
        <taxon>Magnaporthaceae</taxon>
        <taxon>Magnaporthiopsis</taxon>
    </lineage>
</organism>
<keyword evidence="2 7" id="KW-0812">Transmembrane</keyword>
<keyword evidence="4 7" id="KW-0472">Membrane</keyword>
<feature type="domain" description="Rhodopsin" evidence="8">
    <location>
        <begin position="48"/>
        <end position="289"/>
    </location>
</feature>
<keyword evidence="3 7" id="KW-1133">Transmembrane helix</keyword>
<feature type="transmembrane region" description="Helical" evidence="7">
    <location>
        <begin position="264"/>
        <end position="288"/>
    </location>
</feature>
<dbReference type="PANTHER" id="PTHR33048:SF42">
    <property type="entry name" value="INTEGRAL MEMBRANE PROTEIN"/>
    <property type="match status" value="1"/>
</dbReference>
<dbReference type="VEuPathDB" id="FungiDB:MAPG_10529"/>
<evidence type="ECO:0000259" key="8">
    <source>
        <dbReference type="Pfam" id="PF20684"/>
    </source>
</evidence>
<dbReference type="AlphaFoldDB" id="A0A0C4ECU4"/>
<comment type="subcellular location">
    <subcellularLocation>
        <location evidence="1">Membrane</location>
        <topology evidence="1">Multi-pass membrane protein</topology>
    </subcellularLocation>
</comment>
<comment type="similarity">
    <text evidence="5">Belongs to the SAT4 family.</text>
</comment>
<evidence type="ECO:0000313" key="10">
    <source>
        <dbReference type="EnsemblFungi" id="MAPG_10529T0"/>
    </source>
</evidence>
<dbReference type="OrthoDB" id="5417887at2759"/>
<dbReference type="PANTHER" id="PTHR33048">
    <property type="entry name" value="PTH11-LIKE INTEGRAL MEMBRANE PROTEIN (AFU_ORTHOLOGUE AFUA_5G11245)"/>
    <property type="match status" value="1"/>
</dbReference>
<evidence type="ECO:0000256" key="3">
    <source>
        <dbReference type="ARBA" id="ARBA00022989"/>
    </source>
</evidence>
<evidence type="ECO:0000313" key="11">
    <source>
        <dbReference type="Proteomes" id="UP000011715"/>
    </source>
</evidence>
<accession>A0A0C4ECU4</accession>
<reference evidence="9" key="3">
    <citation type="submission" date="2011-03" db="EMBL/GenBank/DDBJ databases">
        <title>Annotation of Magnaporthe poae ATCC 64411.</title>
        <authorList>
            <person name="Ma L.-J."/>
            <person name="Dead R."/>
            <person name="Young S.K."/>
            <person name="Zeng Q."/>
            <person name="Gargeya S."/>
            <person name="Fitzgerald M."/>
            <person name="Haas B."/>
            <person name="Abouelleil A."/>
            <person name="Alvarado L."/>
            <person name="Arachchi H.M."/>
            <person name="Berlin A."/>
            <person name="Brown A."/>
            <person name="Chapman S.B."/>
            <person name="Chen Z."/>
            <person name="Dunbar C."/>
            <person name="Freedman E."/>
            <person name="Gearin G."/>
            <person name="Gellesch M."/>
            <person name="Goldberg J."/>
            <person name="Griggs A."/>
            <person name="Gujja S."/>
            <person name="Heiman D."/>
            <person name="Howarth C."/>
            <person name="Larson L."/>
            <person name="Lui A."/>
            <person name="MacDonald P.J.P."/>
            <person name="Mehta T."/>
            <person name="Montmayeur A."/>
            <person name="Murphy C."/>
            <person name="Neiman D."/>
            <person name="Pearson M."/>
            <person name="Priest M."/>
            <person name="Roberts A."/>
            <person name="Saif S."/>
            <person name="Shea T."/>
            <person name="Shenoy N."/>
            <person name="Sisk P."/>
            <person name="Stolte C."/>
            <person name="Sykes S."/>
            <person name="Yandava C."/>
            <person name="Wortman J."/>
            <person name="Nusbaum C."/>
            <person name="Birren B."/>
        </authorList>
    </citation>
    <scope>NUCLEOTIDE SEQUENCE</scope>
    <source>
        <strain evidence="9">ATCC 64411</strain>
    </source>
</reference>
<feature type="region of interest" description="Disordered" evidence="6">
    <location>
        <begin position="297"/>
        <end position="342"/>
    </location>
</feature>
<dbReference type="InterPro" id="IPR052337">
    <property type="entry name" value="SAT4-like"/>
</dbReference>
<dbReference type="EnsemblFungi" id="MAPG_10529T0">
    <property type="protein sequence ID" value="MAPG_10529T0"/>
    <property type="gene ID" value="MAPG_10529"/>
</dbReference>
<feature type="transmembrane region" description="Helical" evidence="7">
    <location>
        <begin position="33"/>
        <end position="52"/>
    </location>
</feature>
<evidence type="ECO:0000256" key="5">
    <source>
        <dbReference type="ARBA" id="ARBA00038359"/>
    </source>
</evidence>